<keyword evidence="3" id="KW-1185">Reference proteome</keyword>
<comment type="caution">
    <text evidence="2">The sequence shown here is derived from an EMBL/GenBank/DDBJ whole genome shotgun (WGS) entry which is preliminary data.</text>
</comment>
<dbReference type="CDD" id="cd05483">
    <property type="entry name" value="retropepsin_like_bacteria"/>
    <property type="match status" value="1"/>
</dbReference>
<sequence length="174" mass="19130">MKMNARFQQGSSKLFTIVFWLLLMGSMTLFFNGFIENQQNPNRHLVEMEAGLGTDVVLQRNQAGHYVAPGFINGHEVTFLLDTGATNISVPGGIARKAGLKQGRQAMVMTANGVVPVYATQLDTVQLGAIKLQYISAHINPHMTDDIVLLGMSFMKHLDMTQRDGTLTLRLPGI</sequence>
<dbReference type="GO" id="GO:0004190">
    <property type="term" value="F:aspartic-type endopeptidase activity"/>
    <property type="evidence" value="ECO:0007669"/>
    <property type="project" value="InterPro"/>
</dbReference>
<feature type="transmembrane region" description="Helical" evidence="1">
    <location>
        <begin position="12"/>
        <end position="35"/>
    </location>
</feature>
<dbReference type="STRING" id="291169.A9E74_01564"/>
<organism evidence="2 3">
    <name type="scientific">Methylophaga muralis</name>
    <dbReference type="NCBI Taxonomy" id="291169"/>
    <lineage>
        <taxon>Bacteria</taxon>
        <taxon>Pseudomonadati</taxon>
        <taxon>Pseudomonadota</taxon>
        <taxon>Gammaproteobacteria</taxon>
        <taxon>Thiotrichales</taxon>
        <taxon>Piscirickettsiaceae</taxon>
        <taxon>Methylophaga</taxon>
    </lineage>
</organism>
<name>A0A1E3GRT9_9GAMM</name>
<keyword evidence="1" id="KW-0812">Transmembrane</keyword>
<dbReference type="InterPro" id="IPR011969">
    <property type="entry name" value="Clan_AA_Asp_peptidase_C"/>
</dbReference>
<keyword evidence="1" id="KW-0472">Membrane</keyword>
<dbReference type="Proteomes" id="UP000094379">
    <property type="component" value="Unassembled WGS sequence"/>
</dbReference>
<dbReference type="Pfam" id="PF13975">
    <property type="entry name" value="gag-asp_proteas"/>
    <property type="match status" value="1"/>
</dbReference>
<dbReference type="RefSeq" id="WP_069296028.1">
    <property type="nucleotide sequence ID" value="NZ_MCRI01000014.1"/>
</dbReference>
<dbReference type="PROSITE" id="PS00141">
    <property type="entry name" value="ASP_PROTEASE"/>
    <property type="match status" value="1"/>
</dbReference>
<evidence type="ECO:0008006" key="4">
    <source>
        <dbReference type="Google" id="ProtNLM"/>
    </source>
</evidence>
<dbReference type="Gene3D" id="2.40.70.10">
    <property type="entry name" value="Acid Proteases"/>
    <property type="match status" value="1"/>
</dbReference>
<evidence type="ECO:0000256" key="1">
    <source>
        <dbReference type="SAM" id="Phobius"/>
    </source>
</evidence>
<dbReference type="PATRIC" id="fig|291169.3.peg.1572"/>
<dbReference type="InterPro" id="IPR001969">
    <property type="entry name" value="Aspartic_peptidase_AS"/>
</dbReference>
<evidence type="ECO:0000313" key="2">
    <source>
        <dbReference type="EMBL" id="ODN66737.1"/>
    </source>
</evidence>
<proteinExistence type="predicted"/>
<dbReference type="EMBL" id="MCRI01000014">
    <property type="protein sequence ID" value="ODN66737.1"/>
    <property type="molecule type" value="Genomic_DNA"/>
</dbReference>
<dbReference type="GO" id="GO:0006508">
    <property type="term" value="P:proteolysis"/>
    <property type="evidence" value="ECO:0007669"/>
    <property type="project" value="InterPro"/>
</dbReference>
<evidence type="ECO:0000313" key="3">
    <source>
        <dbReference type="Proteomes" id="UP000094379"/>
    </source>
</evidence>
<accession>A0A1E3GRT9</accession>
<gene>
    <name evidence="2" type="ORF">A9E74_01564</name>
</gene>
<dbReference type="InterPro" id="IPR021109">
    <property type="entry name" value="Peptidase_aspartic_dom_sf"/>
</dbReference>
<dbReference type="InterPro" id="IPR034122">
    <property type="entry name" value="Retropepsin-like_bacterial"/>
</dbReference>
<protein>
    <recommendedName>
        <fullName evidence="4">Retroviral aspartyl protease</fullName>
    </recommendedName>
</protein>
<dbReference type="AlphaFoldDB" id="A0A1E3GRT9"/>
<keyword evidence="1" id="KW-1133">Transmembrane helix</keyword>
<dbReference type="NCBIfam" id="TIGR02281">
    <property type="entry name" value="clan_AA_DTGA"/>
    <property type="match status" value="1"/>
</dbReference>
<reference evidence="2 3" key="1">
    <citation type="submission" date="2016-07" db="EMBL/GenBank/DDBJ databases">
        <title>Draft Genome Sequence of Methylophaga muralis Bur 1.</title>
        <authorList>
            <person name="Vasilenko O.V."/>
            <person name="Doronina N.V."/>
            <person name="Shmareva M.N."/>
            <person name="Tarlachkov S.V."/>
            <person name="Mustakhimov I."/>
            <person name="Trotsenko Y.A."/>
        </authorList>
    </citation>
    <scope>NUCLEOTIDE SEQUENCE [LARGE SCALE GENOMIC DNA]</scope>
    <source>
        <strain evidence="2 3">Bur 1</strain>
    </source>
</reference>
<dbReference type="SUPFAM" id="SSF50630">
    <property type="entry name" value="Acid proteases"/>
    <property type="match status" value="1"/>
</dbReference>